<keyword evidence="9" id="KW-0862">Zinc</keyword>
<dbReference type="InterPro" id="IPR045195">
    <property type="entry name" value="LOG2-like_mRING_C3HC5"/>
</dbReference>
<protein>
    <recommendedName>
        <fullName evidence="3">RING-type E3 ubiquitin transferase</fullName>
        <ecNumber evidence="3">2.3.2.27</ecNumber>
    </recommendedName>
</protein>
<keyword evidence="5" id="KW-0519">Myristate</keyword>
<evidence type="ECO:0000256" key="12">
    <source>
        <dbReference type="PROSITE-ProRule" id="PRU00175"/>
    </source>
</evidence>
<dbReference type="SMART" id="SM00184">
    <property type="entry name" value="RING"/>
    <property type="match status" value="1"/>
</dbReference>
<dbReference type="GO" id="GO:0061630">
    <property type="term" value="F:ubiquitin protein ligase activity"/>
    <property type="evidence" value="ECO:0007669"/>
    <property type="project" value="UniProtKB-EC"/>
</dbReference>
<comment type="similarity">
    <text evidence="11">Belongs to the RING-type zinc finger family. LOG2 subfamily.</text>
</comment>
<keyword evidence="10" id="KW-0449">Lipoprotein</keyword>
<keyword evidence="4" id="KW-0808">Transferase</keyword>
<dbReference type="CDD" id="cd16789">
    <property type="entry name" value="mRING-HC-C3HC5_MGRN1-like"/>
    <property type="match status" value="1"/>
</dbReference>
<dbReference type="GO" id="GO:0008270">
    <property type="term" value="F:zinc ion binding"/>
    <property type="evidence" value="ECO:0007669"/>
    <property type="project" value="UniProtKB-KW"/>
</dbReference>
<dbReference type="Gramene" id="Tc05v2_t025490.2">
    <property type="protein sequence ID" value="Tc05v2_p025490.2"/>
    <property type="gene ID" value="Tc05v2_g025490"/>
</dbReference>
<evidence type="ECO:0000256" key="2">
    <source>
        <dbReference type="ARBA" id="ARBA00004906"/>
    </source>
</evidence>
<evidence type="ECO:0000256" key="1">
    <source>
        <dbReference type="ARBA" id="ARBA00000900"/>
    </source>
</evidence>
<evidence type="ECO:0000256" key="3">
    <source>
        <dbReference type="ARBA" id="ARBA00012483"/>
    </source>
</evidence>
<feature type="region of interest" description="Disordered" evidence="13">
    <location>
        <begin position="1"/>
        <end position="122"/>
    </location>
</feature>
<feature type="compositionally biased region" description="Low complexity" evidence="13">
    <location>
        <begin position="27"/>
        <end position="86"/>
    </location>
</feature>
<evidence type="ECO:0000256" key="4">
    <source>
        <dbReference type="ARBA" id="ARBA00022679"/>
    </source>
</evidence>
<dbReference type="PANTHER" id="PTHR22996:SF27">
    <property type="entry name" value="RING-TYPE E3 UBIQUITIN TRANSFERASE"/>
    <property type="match status" value="1"/>
</dbReference>
<proteinExistence type="inferred from homology"/>
<evidence type="ECO:0000256" key="9">
    <source>
        <dbReference type="ARBA" id="ARBA00022833"/>
    </source>
</evidence>
<evidence type="ECO:0000256" key="5">
    <source>
        <dbReference type="ARBA" id="ARBA00022707"/>
    </source>
</evidence>
<dbReference type="InterPro" id="IPR001841">
    <property type="entry name" value="Znf_RING"/>
</dbReference>
<keyword evidence="8" id="KW-0833">Ubl conjugation pathway</keyword>
<dbReference type="PANTHER" id="PTHR22996">
    <property type="entry name" value="MAHOGUNIN"/>
    <property type="match status" value="1"/>
</dbReference>
<comment type="catalytic activity">
    <reaction evidence="1">
        <text>S-ubiquitinyl-[E2 ubiquitin-conjugating enzyme]-L-cysteine + [acceptor protein]-L-lysine = [E2 ubiquitin-conjugating enzyme]-L-cysteine + N(6)-ubiquitinyl-[acceptor protein]-L-lysine.</text>
        <dbReference type="EC" id="2.3.2.27"/>
    </reaction>
</comment>
<feature type="domain" description="RING-type" evidence="14">
    <location>
        <begin position="331"/>
        <end position="370"/>
    </location>
</feature>
<evidence type="ECO:0000313" key="15">
    <source>
        <dbReference type="Proteomes" id="UP000694886"/>
    </source>
</evidence>
<keyword evidence="6" id="KW-0479">Metal-binding</keyword>
<dbReference type="FunFam" id="3.30.40.10:FF:000115">
    <property type="entry name" value="probable E3 ubiquitin-protein ligase LOG2"/>
    <property type="match status" value="1"/>
</dbReference>
<reference evidence="16" key="2">
    <citation type="submission" date="2025-08" db="UniProtKB">
        <authorList>
            <consortium name="RefSeq"/>
        </authorList>
    </citation>
    <scope>IDENTIFICATION</scope>
</reference>
<dbReference type="Proteomes" id="UP000694886">
    <property type="component" value="Chromosome 5"/>
</dbReference>
<evidence type="ECO:0000256" key="11">
    <source>
        <dbReference type="ARBA" id="ARBA00025721"/>
    </source>
</evidence>
<evidence type="ECO:0000256" key="8">
    <source>
        <dbReference type="ARBA" id="ARBA00022786"/>
    </source>
</evidence>
<accession>A0AB32WAT6</accession>
<feature type="compositionally biased region" description="Pro residues" evidence="13">
    <location>
        <begin position="106"/>
        <end position="116"/>
    </location>
</feature>
<dbReference type="Pfam" id="PF26192">
    <property type="entry name" value="RNF157-like_N"/>
    <property type="match status" value="1"/>
</dbReference>
<dbReference type="EC" id="2.3.2.27" evidence="3"/>
<sequence length="393" mass="42763">MGHDLSKLRRTSHRRQTQTRIPSLVPSSSSSSSSSPSTAAAAAIDTNNNSTTNNTNFNAGSTQTIPTPSSPSSAAAALSSQPHASSYVFAANAPHPSPSSSSPNHYHPPPPPPPPSSSSSLMAPPFFSLAPPPYVDHESAKKIKNDVNIHKDSIRLFLDDNSLDSYLVSFTFDALVDGSITIFYFAKEGPNCIFMPLYPEIYMPKTIPFQKGLAQKFCQPSGTGIDLGFFELGLLSKPSRKEDIFPLVISAQASLPSFSAGAGLDQPPPIVSPHAQITQAVLKKNNEAHFQVKVIRQILWIEGIRYELREIYGIENSSEQGFDDSESGKACVICMTEPKDTAVLPCRHMCMCSGCAKQLRLRSKRCPVCRQPIQELIEIKIRVRKSKTKSICS</sequence>
<comment type="pathway">
    <text evidence="2">Protein modification; protein ubiquitination.</text>
</comment>
<evidence type="ECO:0000256" key="7">
    <source>
        <dbReference type="ARBA" id="ARBA00022771"/>
    </source>
</evidence>
<dbReference type="PROSITE" id="PS50089">
    <property type="entry name" value="ZF_RING_2"/>
    <property type="match status" value="1"/>
</dbReference>
<dbReference type="InterPro" id="IPR045194">
    <property type="entry name" value="MGRN1/RNF157-like"/>
</dbReference>
<evidence type="ECO:0000256" key="13">
    <source>
        <dbReference type="SAM" id="MobiDB-lite"/>
    </source>
</evidence>
<dbReference type="SUPFAM" id="SSF57850">
    <property type="entry name" value="RING/U-box"/>
    <property type="match status" value="1"/>
</dbReference>
<dbReference type="InterPro" id="IPR013083">
    <property type="entry name" value="Znf_RING/FYVE/PHD"/>
</dbReference>
<dbReference type="AlphaFoldDB" id="A0AB32WAT6"/>
<reference evidence="15" key="1">
    <citation type="journal article" date="1997" name="Nucleic Acids Res.">
        <title>tRNAscan-SE: a program for improved detection of transfer RNA genes in genomic sequence.</title>
        <authorList>
            <person name="Lowe T.M."/>
            <person name="Eddy S.R."/>
        </authorList>
    </citation>
    <scope>NUCLEOTIDE SEQUENCE [LARGE SCALE GENOMIC DNA]</scope>
    <source>
        <strain evidence="15">r\B97-61/B2</strain>
    </source>
</reference>
<organism evidence="15 16">
    <name type="scientific">Theobroma cacao</name>
    <name type="common">Cacao</name>
    <name type="synonym">Cocoa</name>
    <dbReference type="NCBI Taxonomy" id="3641"/>
    <lineage>
        <taxon>Eukaryota</taxon>
        <taxon>Viridiplantae</taxon>
        <taxon>Streptophyta</taxon>
        <taxon>Embryophyta</taxon>
        <taxon>Tracheophyta</taxon>
        <taxon>Spermatophyta</taxon>
        <taxon>Magnoliopsida</taxon>
        <taxon>eudicotyledons</taxon>
        <taxon>Gunneridae</taxon>
        <taxon>Pentapetalae</taxon>
        <taxon>rosids</taxon>
        <taxon>malvids</taxon>
        <taxon>Malvales</taxon>
        <taxon>Malvaceae</taxon>
        <taxon>Byttnerioideae</taxon>
        <taxon>Theobroma</taxon>
    </lineage>
</organism>
<dbReference type="InterPro" id="IPR058981">
    <property type="entry name" value="MGRN1/RNF157-like_N"/>
</dbReference>
<dbReference type="GeneID" id="18600416"/>
<evidence type="ECO:0000259" key="14">
    <source>
        <dbReference type="PROSITE" id="PS50089"/>
    </source>
</evidence>
<evidence type="ECO:0000256" key="10">
    <source>
        <dbReference type="ARBA" id="ARBA00023288"/>
    </source>
</evidence>
<gene>
    <name evidence="16" type="primary">LOC18600416</name>
</gene>
<dbReference type="Gene3D" id="3.30.40.10">
    <property type="entry name" value="Zinc/RING finger domain, C3HC4 (zinc finger)"/>
    <property type="match status" value="1"/>
</dbReference>
<name>A0AB32WAT6_THECC</name>
<evidence type="ECO:0000313" key="16">
    <source>
        <dbReference type="RefSeq" id="XP_017976343.1"/>
    </source>
</evidence>
<evidence type="ECO:0000256" key="6">
    <source>
        <dbReference type="ARBA" id="ARBA00022723"/>
    </source>
</evidence>
<feature type="compositionally biased region" description="Basic residues" evidence="13">
    <location>
        <begin position="8"/>
        <end position="17"/>
    </location>
</feature>
<keyword evidence="7 12" id="KW-0863">Zinc-finger</keyword>
<dbReference type="Pfam" id="PF13920">
    <property type="entry name" value="zf-C3HC4_3"/>
    <property type="match status" value="1"/>
</dbReference>
<dbReference type="RefSeq" id="XP_017976343.1">
    <property type="nucleotide sequence ID" value="XM_018120854.1"/>
</dbReference>